<comment type="cofactor">
    <cofactor evidence="1">
        <name>Zn(2+)</name>
        <dbReference type="ChEBI" id="CHEBI:29105"/>
    </cofactor>
</comment>
<dbReference type="PANTHER" id="PTHR43401:SF2">
    <property type="entry name" value="L-THREONINE 3-DEHYDROGENASE"/>
    <property type="match status" value="1"/>
</dbReference>
<dbReference type="SUPFAM" id="SSF50129">
    <property type="entry name" value="GroES-like"/>
    <property type="match status" value="1"/>
</dbReference>
<keyword evidence="6" id="KW-1185">Reference proteome</keyword>
<dbReference type="PANTHER" id="PTHR43401">
    <property type="entry name" value="L-THREONINE 3-DEHYDROGENASE"/>
    <property type="match status" value="1"/>
</dbReference>
<dbReference type="Pfam" id="PF08240">
    <property type="entry name" value="ADH_N"/>
    <property type="match status" value="1"/>
</dbReference>
<dbReference type="InterPro" id="IPR013149">
    <property type="entry name" value="ADH-like_C"/>
</dbReference>
<gene>
    <name evidence="5" type="ORF">ORI27_29640</name>
</gene>
<evidence type="ECO:0000256" key="2">
    <source>
        <dbReference type="ARBA" id="ARBA00023002"/>
    </source>
</evidence>
<comment type="caution">
    <text evidence="5">The sequence shown here is derived from an EMBL/GenBank/DDBJ whole genome shotgun (WGS) entry which is preliminary data.</text>
</comment>
<dbReference type="Gene3D" id="3.90.180.10">
    <property type="entry name" value="Medium-chain alcohol dehydrogenases, catalytic domain"/>
    <property type="match status" value="1"/>
</dbReference>
<dbReference type="Pfam" id="PF00107">
    <property type="entry name" value="ADH_zinc_N"/>
    <property type="match status" value="1"/>
</dbReference>
<proteinExistence type="predicted"/>
<dbReference type="InterPro" id="IPR050129">
    <property type="entry name" value="Zn_alcohol_dh"/>
</dbReference>
<keyword evidence="2" id="KW-0560">Oxidoreductase</keyword>
<protein>
    <submittedName>
        <fullName evidence="5">Zinc-binding dehydrogenase</fullName>
    </submittedName>
</protein>
<accession>A0ABT3SMW1</accession>
<dbReference type="InterPro" id="IPR036291">
    <property type="entry name" value="NAD(P)-bd_dom_sf"/>
</dbReference>
<reference evidence="5 6" key="1">
    <citation type="submission" date="2022-11" db="EMBL/GenBank/DDBJ databases">
        <title>Mycobacterium sp. nov.</title>
        <authorList>
            <person name="Papic B."/>
            <person name="Spicic S."/>
            <person name="Duvnjak S."/>
        </authorList>
    </citation>
    <scope>NUCLEOTIDE SEQUENCE [LARGE SCALE GENOMIC DNA]</scope>
    <source>
        <strain evidence="5 6">CVI_P4</strain>
    </source>
</reference>
<evidence type="ECO:0000313" key="6">
    <source>
        <dbReference type="Proteomes" id="UP001300745"/>
    </source>
</evidence>
<dbReference type="RefSeq" id="WP_266000744.1">
    <property type="nucleotide sequence ID" value="NZ_JAPJDN010000049.1"/>
</dbReference>
<sequence length="365" mass="37696">MSPPRIATALVLEGPGWLVTREFPIPALAPGEAILAVEACGLCGTDHEMFDGTMPANLPLIPGHEMVGRIEHATDDFLCSRGLDEGDVVAVEVFQRCGQCKSCRRGAYPLCRKHGMGDSYGSAPISLGCGLWGGYATHAILTADSLVHQVPKGMDPVYATLFNPLGAGIRWGQTLPNVGVGDVVAVLGPGLRGLSSVAAVSNAGAGFILLTGAGARDRTRLKLGERLGANVAVDVRISDAKTLLKQETGGLADIVVDVTAAAPAAFLQAIELARPGGTIVVAGTRGVHTIDRFNPDRLVAKELTLIGARGVDGPAYARALELLADDDRFSAIPHDVAPLDAADVGELLGAMAHGDAPPLHAVVAP</sequence>
<dbReference type="EMBL" id="JAPJDO010000049">
    <property type="protein sequence ID" value="MCX2940862.1"/>
    <property type="molecule type" value="Genomic_DNA"/>
</dbReference>
<dbReference type="SUPFAM" id="SSF51735">
    <property type="entry name" value="NAD(P)-binding Rossmann-fold domains"/>
    <property type="match status" value="1"/>
</dbReference>
<dbReference type="Proteomes" id="UP001300745">
    <property type="component" value="Unassembled WGS sequence"/>
</dbReference>
<dbReference type="InterPro" id="IPR013154">
    <property type="entry name" value="ADH-like_N"/>
</dbReference>
<evidence type="ECO:0000259" key="4">
    <source>
        <dbReference type="Pfam" id="PF08240"/>
    </source>
</evidence>
<feature type="domain" description="Alcohol dehydrogenase-like N-terminal" evidence="4">
    <location>
        <begin position="30"/>
        <end position="151"/>
    </location>
</feature>
<evidence type="ECO:0000256" key="1">
    <source>
        <dbReference type="ARBA" id="ARBA00001947"/>
    </source>
</evidence>
<dbReference type="InterPro" id="IPR011032">
    <property type="entry name" value="GroES-like_sf"/>
</dbReference>
<organism evidence="5 6">
    <name type="scientific">Mycobacterium pinniadriaticum</name>
    <dbReference type="NCBI Taxonomy" id="2994102"/>
    <lineage>
        <taxon>Bacteria</taxon>
        <taxon>Bacillati</taxon>
        <taxon>Actinomycetota</taxon>
        <taxon>Actinomycetes</taxon>
        <taxon>Mycobacteriales</taxon>
        <taxon>Mycobacteriaceae</taxon>
        <taxon>Mycobacterium</taxon>
    </lineage>
</organism>
<evidence type="ECO:0000259" key="3">
    <source>
        <dbReference type="Pfam" id="PF00107"/>
    </source>
</evidence>
<dbReference type="Gene3D" id="3.40.50.720">
    <property type="entry name" value="NAD(P)-binding Rossmann-like Domain"/>
    <property type="match status" value="1"/>
</dbReference>
<name>A0ABT3SMW1_9MYCO</name>
<evidence type="ECO:0000313" key="5">
    <source>
        <dbReference type="EMBL" id="MCX2940862.1"/>
    </source>
</evidence>
<feature type="domain" description="Alcohol dehydrogenase-like C-terminal" evidence="3">
    <location>
        <begin position="215"/>
        <end position="324"/>
    </location>
</feature>